<organism evidence="5 6">
    <name type="scientific">Pelistega europaea</name>
    <dbReference type="NCBI Taxonomy" id="106147"/>
    <lineage>
        <taxon>Bacteria</taxon>
        <taxon>Pseudomonadati</taxon>
        <taxon>Pseudomonadota</taxon>
        <taxon>Betaproteobacteria</taxon>
        <taxon>Burkholderiales</taxon>
        <taxon>Alcaligenaceae</taxon>
        <taxon>Pelistega</taxon>
    </lineage>
</organism>
<feature type="chain" id="PRO_5030797723" evidence="3">
    <location>
        <begin position="24"/>
        <end position="532"/>
    </location>
</feature>
<dbReference type="Gene3D" id="3.90.76.10">
    <property type="entry name" value="Dipeptide-binding Protein, Domain 1"/>
    <property type="match status" value="1"/>
</dbReference>
<dbReference type="PANTHER" id="PTHR30290">
    <property type="entry name" value="PERIPLASMIC BINDING COMPONENT OF ABC TRANSPORTER"/>
    <property type="match status" value="1"/>
</dbReference>
<feature type="domain" description="Solute-binding protein family 5" evidence="4">
    <location>
        <begin position="70"/>
        <end position="451"/>
    </location>
</feature>
<evidence type="ECO:0000313" key="6">
    <source>
        <dbReference type="Proteomes" id="UP000541421"/>
    </source>
</evidence>
<dbReference type="FunFam" id="3.40.190.10:FF:000036">
    <property type="entry name" value="Dipeptide ABC transporter, substrate-binding protein"/>
    <property type="match status" value="1"/>
</dbReference>
<dbReference type="Gene3D" id="3.40.190.10">
    <property type="entry name" value="Periplasmic binding protein-like II"/>
    <property type="match status" value="1"/>
</dbReference>
<dbReference type="EMBL" id="JABGBO010000008">
    <property type="protein sequence ID" value="NOL50070.1"/>
    <property type="molecule type" value="Genomic_DNA"/>
</dbReference>
<dbReference type="GO" id="GO:0042938">
    <property type="term" value="P:dipeptide transport"/>
    <property type="evidence" value="ECO:0007669"/>
    <property type="project" value="TreeGrafter"/>
</dbReference>
<dbReference type="InterPro" id="IPR030678">
    <property type="entry name" value="Peptide/Ni-bd"/>
</dbReference>
<dbReference type="RefSeq" id="WP_171589054.1">
    <property type="nucleotide sequence ID" value="NZ_JABGBO010000008.1"/>
</dbReference>
<evidence type="ECO:0000256" key="2">
    <source>
        <dbReference type="ARBA" id="ARBA00022729"/>
    </source>
</evidence>
<evidence type="ECO:0000259" key="4">
    <source>
        <dbReference type="Pfam" id="PF00496"/>
    </source>
</evidence>
<dbReference type="GO" id="GO:0043190">
    <property type="term" value="C:ATP-binding cassette (ABC) transporter complex"/>
    <property type="evidence" value="ECO:0007669"/>
    <property type="project" value="InterPro"/>
</dbReference>
<sequence length="532" mass="59742">MFILGKKLLLCALSFSASFAVHAKNTLVYCSEGSPAGFDSAQYSSGTDYDASASNLFNSLMMFPRGETKAVPGLAESYEVSPDNLTYIFHLRKNVKWHTTKYFTPSRDFNADDVVFTFDRLSNKNNFLNKVYPAEFPYFTDIGLNKTIKSVEKIDDYTVKFTLNSVDASFIQIMAMPITSIYSKEYAEKLVAQGKAEMINQQPIGTGPFIFERYQKDASIRYKANHQYWDAKDMPAVEHLIFSITKDASVRYQKLQAGECDIMSYPLPADISSMKKDKNLVVQSNPGFNIGFLAYNTEIPPFNKVEVRQALDYAINKPAIIQAVYAGQGQLAVNPMPVTQWSFNKKIKPREMDVAKAKELLAKAGYPNGFETTLWSIPVQRPYNPNGRLMAEMLQADWAKIGVKVKITTYEWGEYLKRASKGEHQIAMSGWTSNNGDPDNWLGNLFSCEAIGGSNFSRFCYAPFQKIVTEAKHTINPEKRSVLYEEAQQIFFDQAVASIIATSIVNVPMRKGVSGFKISPFGLFQFSGVSVE</sequence>
<dbReference type="Pfam" id="PF00496">
    <property type="entry name" value="SBP_bac_5"/>
    <property type="match status" value="1"/>
</dbReference>
<dbReference type="SUPFAM" id="SSF53850">
    <property type="entry name" value="Periplasmic binding protein-like II"/>
    <property type="match status" value="1"/>
</dbReference>
<dbReference type="Proteomes" id="UP000541421">
    <property type="component" value="Unassembled WGS sequence"/>
</dbReference>
<reference evidence="5 6" key="1">
    <citation type="submission" date="2020-05" db="EMBL/GenBank/DDBJ databases">
        <authorList>
            <person name="Niu N."/>
        </authorList>
    </citation>
    <scope>NUCLEOTIDE SEQUENCE [LARGE SCALE GENOMIC DNA]</scope>
    <source>
        <strain evidence="5 6">LMG10982</strain>
    </source>
</reference>
<dbReference type="PANTHER" id="PTHR30290:SF38">
    <property type="entry name" value="D,D-DIPEPTIDE-BINDING PERIPLASMIC PROTEIN DDPA-RELATED"/>
    <property type="match status" value="1"/>
</dbReference>
<evidence type="ECO:0000256" key="1">
    <source>
        <dbReference type="ARBA" id="ARBA00005695"/>
    </source>
</evidence>
<keyword evidence="2 3" id="KW-0732">Signal</keyword>
<dbReference type="CDD" id="cd08493">
    <property type="entry name" value="PBP2_DppA_like"/>
    <property type="match status" value="1"/>
</dbReference>
<dbReference type="InterPro" id="IPR039424">
    <property type="entry name" value="SBP_5"/>
</dbReference>
<dbReference type="GO" id="GO:1904680">
    <property type="term" value="F:peptide transmembrane transporter activity"/>
    <property type="evidence" value="ECO:0007669"/>
    <property type="project" value="TreeGrafter"/>
</dbReference>
<dbReference type="AlphaFoldDB" id="A0A7Y4P6T7"/>
<accession>A0A7Y4P6T7</accession>
<comment type="similarity">
    <text evidence="1">Belongs to the bacterial solute-binding protein 5 family.</text>
</comment>
<feature type="signal peptide" evidence="3">
    <location>
        <begin position="1"/>
        <end position="23"/>
    </location>
</feature>
<dbReference type="GO" id="GO:0030288">
    <property type="term" value="C:outer membrane-bounded periplasmic space"/>
    <property type="evidence" value="ECO:0007669"/>
    <property type="project" value="TreeGrafter"/>
</dbReference>
<dbReference type="PROSITE" id="PS01040">
    <property type="entry name" value="SBP_BACTERIAL_5"/>
    <property type="match status" value="1"/>
</dbReference>
<proteinExistence type="inferred from homology"/>
<dbReference type="Gene3D" id="3.10.105.10">
    <property type="entry name" value="Dipeptide-binding Protein, Domain 3"/>
    <property type="match status" value="1"/>
</dbReference>
<evidence type="ECO:0000256" key="3">
    <source>
        <dbReference type="SAM" id="SignalP"/>
    </source>
</evidence>
<dbReference type="InterPro" id="IPR023765">
    <property type="entry name" value="SBP_5_CS"/>
</dbReference>
<evidence type="ECO:0000313" key="5">
    <source>
        <dbReference type="EMBL" id="NOL50070.1"/>
    </source>
</evidence>
<dbReference type="PIRSF" id="PIRSF002741">
    <property type="entry name" value="MppA"/>
    <property type="match status" value="1"/>
</dbReference>
<gene>
    <name evidence="5" type="ORF">HKX40_07980</name>
</gene>
<dbReference type="InterPro" id="IPR000914">
    <property type="entry name" value="SBP_5_dom"/>
</dbReference>
<protein>
    <submittedName>
        <fullName evidence="5">ABC transporter substrate-binding protein</fullName>
    </submittedName>
</protein>
<name>A0A7Y4P6T7_9BURK</name>
<comment type="caution">
    <text evidence="5">The sequence shown here is derived from an EMBL/GenBank/DDBJ whole genome shotgun (WGS) entry which is preliminary data.</text>
</comment>
<keyword evidence="6" id="KW-1185">Reference proteome</keyword>